<dbReference type="EMBL" id="QKWP01000239">
    <property type="protein sequence ID" value="RIB23891.1"/>
    <property type="molecule type" value="Genomic_DNA"/>
</dbReference>
<keyword evidence="2" id="KW-1185">Reference proteome</keyword>
<proteinExistence type="predicted"/>
<dbReference type="AlphaFoldDB" id="A0A397VQ49"/>
<reference evidence="1 2" key="1">
    <citation type="submission" date="2018-06" db="EMBL/GenBank/DDBJ databases">
        <title>Comparative genomics reveals the genomic features of Rhizophagus irregularis, R. cerebriforme, R. diaphanum and Gigaspora rosea, and their symbiotic lifestyle signature.</title>
        <authorList>
            <person name="Morin E."/>
            <person name="San Clemente H."/>
            <person name="Chen E.C.H."/>
            <person name="De La Providencia I."/>
            <person name="Hainaut M."/>
            <person name="Kuo A."/>
            <person name="Kohler A."/>
            <person name="Murat C."/>
            <person name="Tang N."/>
            <person name="Roy S."/>
            <person name="Loubradou J."/>
            <person name="Henrissat B."/>
            <person name="Grigoriev I.V."/>
            <person name="Corradi N."/>
            <person name="Roux C."/>
            <person name="Martin F.M."/>
        </authorList>
    </citation>
    <scope>NUCLEOTIDE SEQUENCE [LARGE SCALE GENOMIC DNA]</scope>
    <source>
        <strain evidence="1 2">DAOM 194757</strain>
    </source>
</reference>
<name>A0A397VQ49_9GLOM</name>
<protein>
    <submittedName>
        <fullName evidence="1">Uncharacterized protein</fullName>
    </submittedName>
</protein>
<accession>A0A397VQ49</accession>
<gene>
    <name evidence="1" type="ORF">C2G38_2169971</name>
</gene>
<dbReference type="Proteomes" id="UP000266673">
    <property type="component" value="Unassembled WGS sequence"/>
</dbReference>
<evidence type="ECO:0000313" key="1">
    <source>
        <dbReference type="EMBL" id="RIB23891.1"/>
    </source>
</evidence>
<evidence type="ECO:0000313" key="2">
    <source>
        <dbReference type="Proteomes" id="UP000266673"/>
    </source>
</evidence>
<sequence>MTNIYNYHLKCCIMANINWYQFFSNWLEQPNTIIELRSALQLIYPIEHEIGEREFRAWKAILKNVGCFDITPYEKDQSNVSNDLIRAARKHAHIYGPRELVTNKPVIKHEKMSLEGNKYIYQEDLGELWHICSQYSYEIFLDLTSLIQKHVVEHVIQELDDLYDHLLYYLAHQTRKAYLNAQLNANLLNLNEKTALIIVNYKIKTARETKQGWFSKKGWSLYSVLVYTTQSNLTKLRIQVFDHWSTDAHQDSWFTVSSLHAVIEILDLKPESVIIIWIFLEAGEVKTTIDSYHAQISYAINRFIRLGFDVIVGQDIENAIKGIKGTSVANLNPIRDRDSEWKIFIIAELDKCCKKDIHKPIPQVSTHTTPSSNWEMLMLNSSCLNPSRLTRESLVKELEKRVIGFNNKENKNQLINLLETQLAEDRRRQK</sequence>
<organism evidence="1 2">
    <name type="scientific">Gigaspora rosea</name>
    <dbReference type="NCBI Taxonomy" id="44941"/>
    <lineage>
        <taxon>Eukaryota</taxon>
        <taxon>Fungi</taxon>
        <taxon>Fungi incertae sedis</taxon>
        <taxon>Mucoromycota</taxon>
        <taxon>Glomeromycotina</taxon>
        <taxon>Glomeromycetes</taxon>
        <taxon>Diversisporales</taxon>
        <taxon>Gigasporaceae</taxon>
        <taxon>Gigaspora</taxon>
    </lineage>
</organism>
<comment type="caution">
    <text evidence="1">The sequence shown here is derived from an EMBL/GenBank/DDBJ whole genome shotgun (WGS) entry which is preliminary data.</text>
</comment>